<dbReference type="SUPFAM" id="SSF46955">
    <property type="entry name" value="Putative DNA-binding domain"/>
    <property type="match status" value="1"/>
</dbReference>
<sequence length="87" mass="10125">MAVEMITKEDLLEFENRLLETLKKMMGQHTDPQKKWLRSAQVRKMLNISPNTLTSMRVNGIIKYTRLGGIMYYNHDDINKMLAGNPV</sequence>
<comment type="caution">
    <text evidence="2">The sequence shown here is derived from an EMBL/GenBank/DDBJ whole genome shotgun (WGS) entry which is preliminary data.</text>
</comment>
<dbReference type="InterPro" id="IPR041657">
    <property type="entry name" value="HTH_17"/>
</dbReference>
<dbReference type="PANTHER" id="PTHR34585:SF22">
    <property type="entry name" value="HELIX-TURN-HELIX DOMAIN-CONTAINING PROTEIN"/>
    <property type="match status" value="1"/>
</dbReference>
<dbReference type="AlphaFoldDB" id="A0A934PTM7"/>
<name>A0A934PTM7_9SPHI</name>
<dbReference type="InterPro" id="IPR009061">
    <property type="entry name" value="DNA-bd_dom_put_sf"/>
</dbReference>
<dbReference type="Proteomes" id="UP000613193">
    <property type="component" value="Unassembled WGS sequence"/>
</dbReference>
<dbReference type="Pfam" id="PF12728">
    <property type="entry name" value="HTH_17"/>
    <property type="match status" value="1"/>
</dbReference>
<accession>A0A934PTM7</accession>
<gene>
    <name evidence="2" type="ORF">I5M19_07785</name>
</gene>
<dbReference type="PANTHER" id="PTHR34585">
    <property type="match status" value="1"/>
</dbReference>
<protein>
    <submittedName>
        <fullName evidence="2">Helix-turn-helix domain-containing protein</fullName>
    </submittedName>
</protein>
<evidence type="ECO:0000313" key="2">
    <source>
        <dbReference type="EMBL" id="MBK0379200.1"/>
    </source>
</evidence>
<dbReference type="EMBL" id="JAEHFW010000001">
    <property type="protein sequence ID" value="MBK0379200.1"/>
    <property type="molecule type" value="Genomic_DNA"/>
</dbReference>
<evidence type="ECO:0000259" key="1">
    <source>
        <dbReference type="Pfam" id="PF12728"/>
    </source>
</evidence>
<proteinExistence type="predicted"/>
<dbReference type="RefSeq" id="WP_200065636.1">
    <property type="nucleotide sequence ID" value="NZ_JAEHFW010000001.1"/>
</dbReference>
<evidence type="ECO:0000313" key="3">
    <source>
        <dbReference type="Proteomes" id="UP000613193"/>
    </source>
</evidence>
<reference evidence="2" key="1">
    <citation type="submission" date="2020-12" db="EMBL/GenBank/DDBJ databases">
        <title>Bacterial novel species Mucilaginibacter sp. SD-g isolated from soil.</title>
        <authorList>
            <person name="Jung H.-Y."/>
        </authorList>
    </citation>
    <scope>NUCLEOTIDE SEQUENCE</scope>
    <source>
        <strain evidence="2">SD-g</strain>
    </source>
</reference>
<feature type="domain" description="Helix-turn-helix" evidence="1">
    <location>
        <begin position="36"/>
        <end position="85"/>
    </location>
</feature>
<keyword evidence="3" id="KW-1185">Reference proteome</keyword>
<organism evidence="2 3">
    <name type="scientific">Mucilaginibacter segetis</name>
    <dbReference type="NCBI Taxonomy" id="2793071"/>
    <lineage>
        <taxon>Bacteria</taxon>
        <taxon>Pseudomonadati</taxon>
        <taxon>Bacteroidota</taxon>
        <taxon>Sphingobacteriia</taxon>
        <taxon>Sphingobacteriales</taxon>
        <taxon>Sphingobacteriaceae</taxon>
        <taxon>Mucilaginibacter</taxon>
    </lineage>
</organism>